<feature type="region of interest" description="Disordered" evidence="2">
    <location>
        <begin position="25"/>
        <end position="57"/>
    </location>
</feature>
<evidence type="ECO:0000256" key="2">
    <source>
        <dbReference type="SAM" id="MobiDB-lite"/>
    </source>
</evidence>
<dbReference type="PANTHER" id="PTHR48153:SF4">
    <property type="entry name" value="UBIQUITIN CARBOXYL-TERMINAL HYDROLASE MUG105"/>
    <property type="match status" value="1"/>
</dbReference>
<gene>
    <name evidence="4" type="ORF">K7432_009930</name>
</gene>
<dbReference type="Proteomes" id="UP001479436">
    <property type="component" value="Unassembled WGS sequence"/>
</dbReference>
<organism evidence="4 5">
    <name type="scientific">Basidiobolus ranarum</name>
    <dbReference type="NCBI Taxonomy" id="34480"/>
    <lineage>
        <taxon>Eukaryota</taxon>
        <taxon>Fungi</taxon>
        <taxon>Fungi incertae sedis</taxon>
        <taxon>Zoopagomycota</taxon>
        <taxon>Entomophthoromycotina</taxon>
        <taxon>Basidiobolomycetes</taxon>
        <taxon>Basidiobolales</taxon>
        <taxon>Basidiobolaceae</taxon>
        <taxon>Basidiobolus</taxon>
    </lineage>
</organism>
<name>A0ABR2WPG9_9FUNG</name>
<accession>A0ABR2WPG9</accession>
<dbReference type="Gene3D" id="3.90.70.130">
    <property type="match status" value="1"/>
</dbReference>
<feature type="compositionally biased region" description="Polar residues" evidence="2">
    <location>
        <begin position="25"/>
        <end position="41"/>
    </location>
</feature>
<dbReference type="PANTHER" id="PTHR48153">
    <property type="entry name" value="UFM1-SPECIFIC PROTEASE 2"/>
    <property type="match status" value="1"/>
</dbReference>
<evidence type="ECO:0000256" key="1">
    <source>
        <dbReference type="ARBA" id="ARBA00022801"/>
    </source>
</evidence>
<dbReference type="InterPro" id="IPR012462">
    <property type="entry name" value="UFSP1/2_DUB_cat"/>
</dbReference>
<evidence type="ECO:0000313" key="5">
    <source>
        <dbReference type="Proteomes" id="UP001479436"/>
    </source>
</evidence>
<keyword evidence="1" id="KW-0378">Hydrolase</keyword>
<comment type="caution">
    <text evidence="4">The sequence shown here is derived from an EMBL/GenBank/DDBJ whole genome shotgun (WGS) entry which is preliminary data.</text>
</comment>
<proteinExistence type="predicted"/>
<dbReference type="Pfam" id="PF07910">
    <property type="entry name" value="Peptidase_C78"/>
    <property type="match status" value="1"/>
</dbReference>
<evidence type="ECO:0000313" key="4">
    <source>
        <dbReference type="EMBL" id="KAK9763407.1"/>
    </source>
</evidence>
<evidence type="ECO:0000259" key="3">
    <source>
        <dbReference type="Pfam" id="PF07910"/>
    </source>
</evidence>
<feature type="domain" description="UFSP1/2/DUB catalytic" evidence="3">
    <location>
        <begin position="85"/>
        <end position="307"/>
    </location>
</feature>
<protein>
    <recommendedName>
        <fullName evidence="3">UFSP1/2/DUB catalytic domain-containing protein</fullName>
    </recommendedName>
</protein>
<sequence>MECPVCNDYINGDESFLNHHVNSHYETASQQQSQKSSNPAESSKEPHLAKGTNGNRLEFPKPKLNTVLIDQLKILIESSEEEDSVVYFCHPATKHISYDKRDTSWGCGYHNLQMVLSCLLAMEEFDLNLKSMPDVHQLQQLLEHAWEAGFDTEGAAQLGNHVVGTKTWIGATEVYCILSYLGVRCLVTDFYKYTGENNTHPAVLDWVENYFGASDETTSKALNKSGTRHRVVITKKPPLYLQHQGHSRTVVGIEKQANGARNLLLFDPGNRPPRNLASVKGKDVHEAMSLFRCSLRQLSKNRQYQIVNIDTSRSPVHQSQKIIRSTRIP</sequence>
<dbReference type="EMBL" id="JASJQH010000647">
    <property type="protein sequence ID" value="KAK9763407.1"/>
    <property type="molecule type" value="Genomic_DNA"/>
</dbReference>
<keyword evidence="5" id="KW-1185">Reference proteome</keyword>
<reference evidence="4 5" key="1">
    <citation type="submission" date="2023-04" db="EMBL/GenBank/DDBJ databases">
        <title>Genome of Basidiobolus ranarum AG-B5.</title>
        <authorList>
            <person name="Stajich J.E."/>
            <person name="Carter-House D."/>
            <person name="Gryganskyi A."/>
        </authorList>
    </citation>
    <scope>NUCLEOTIDE SEQUENCE [LARGE SCALE GENOMIC DNA]</scope>
    <source>
        <strain evidence="4 5">AG-B5</strain>
    </source>
</reference>